<keyword evidence="3" id="KW-1185">Reference proteome</keyword>
<sequence length="109" mass="11602">MLHPGLAFHASSGGPDIAAGTHAMPLSPVGANGSIVQRAIRLGAALPMPDWLKRNLSRREAAFIAAAYAIPLPGTALIAALLVGGRRLFRRLRRRWVERSSMPALAETV</sequence>
<dbReference type="EMBL" id="JAMSKV010000004">
    <property type="protein sequence ID" value="MCQ8278025.1"/>
    <property type="molecule type" value="Genomic_DNA"/>
</dbReference>
<name>A0ABT1W6I6_9PROT</name>
<dbReference type="RefSeq" id="WP_422863489.1">
    <property type="nucleotide sequence ID" value="NZ_JAMSKV010000004.1"/>
</dbReference>
<proteinExistence type="predicted"/>
<keyword evidence="1" id="KW-0812">Transmembrane</keyword>
<reference evidence="2 3" key="1">
    <citation type="submission" date="2022-06" db="EMBL/GenBank/DDBJ databases">
        <title>Endosaccharibacter gen. nov., sp. nov., endophytic bacteria isolated from sugarcane.</title>
        <authorList>
            <person name="Pitiwittayakul N."/>
            <person name="Yukphan P."/>
            <person name="Charoenyingcharoen P."/>
            <person name="Tanasupawat S."/>
        </authorList>
    </citation>
    <scope>NUCLEOTIDE SEQUENCE [LARGE SCALE GENOMIC DNA]</scope>
    <source>
        <strain evidence="2 3">KSS8</strain>
    </source>
</reference>
<accession>A0ABT1W6I6</accession>
<keyword evidence="1" id="KW-1133">Transmembrane helix</keyword>
<keyword evidence="1" id="KW-0472">Membrane</keyword>
<feature type="transmembrane region" description="Helical" evidence="1">
    <location>
        <begin position="61"/>
        <end position="85"/>
    </location>
</feature>
<evidence type="ECO:0000256" key="1">
    <source>
        <dbReference type="SAM" id="Phobius"/>
    </source>
</evidence>
<evidence type="ECO:0000313" key="2">
    <source>
        <dbReference type="EMBL" id="MCQ8278025.1"/>
    </source>
</evidence>
<evidence type="ECO:0000313" key="3">
    <source>
        <dbReference type="Proteomes" id="UP001524587"/>
    </source>
</evidence>
<organism evidence="2 3">
    <name type="scientific">Endosaccharibacter trunci</name>
    <dbReference type="NCBI Taxonomy" id="2812733"/>
    <lineage>
        <taxon>Bacteria</taxon>
        <taxon>Pseudomonadati</taxon>
        <taxon>Pseudomonadota</taxon>
        <taxon>Alphaproteobacteria</taxon>
        <taxon>Acetobacterales</taxon>
        <taxon>Acetobacteraceae</taxon>
        <taxon>Endosaccharibacter</taxon>
    </lineage>
</organism>
<dbReference type="Proteomes" id="UP001524587">
    <property type="component" value="Unassembled WGS sequence"/>
</dbReference>
<comment type="caution">
    <text evidence="2">The sequence shown here is derived from an EMBL/GenBank/DDBJ whole genome shotgun (WGS) entry which is preliminary data.</text>
</comment>
<protein>
    <submittedName>
        <fullName evidence="2">Uncharacterized protein</fullName>
    </submittedName>
</protein>
<gene>
    <name evidence="2" type="ORF">NFI95_06145</name>
</gene>